<dbReference type="Gene3D" id="2.30.30.830">
    <property type="match status" value="1"/>
</dbReference>
<comment type="caution">
    <text evidence="1">The sequence shown here is derived from an EMBL/GenBank/DDBJ whole genome shotgun (WGS) entry which is preliminary data.</text>
</comment>
<keyword evidence="2" id="KW-1185">Reference proteome</keyword>
<gene>
    <name evidence="1" type="ORF">IB286_03065</name>
</gene>
<dbReference type="Proteomes" id="UP000610558">
    <property type="component" value="Unassembled WGS sequence"/>
</dbReference>
<protein>
    <submittedName>
        <fullName evidence="1">Pilus assembly protein PilP</fullName>
    </submittedName>
</protein>
<dbReference type="Pfam" id="PF04351">
    <property type="entry name" value="PilP"/>
    <property type="match status" value="1"/>
</dbReference>
<reference evidence="1" key="1">
    <citation type="submission" date="2020-09" db="EMBL/GenBank/DDBJ databases">
        <authorList>
            <person name="Yoon J.-W."/>
        </authorList>
    </citation>
    <scope>NUCLEOTIDE SEQUENCE</scope>
    <source>
        <strain evidence="1">KMU-158</strain>
    </source>
</reference>
<name>A0A927GVE0_9GAMM</name>
<dbReference type="EMBL" id="JACXLD010000001">
    <property type="protein sequence ID" value="MBD2857973.1"/>
    <property type="molecule type" value="Genomic_DNA"/>
</dbReference>
<dbReference type="InterPro" id="IPR007446">
    <property type="entry name" value="PilP"/>
</dbReference>
<proteinExistence type="predicted"/>
<evidence type="ECO:0000313" key="1">
    <source>
        <dbReference type="EMBL" id="MBD2857973.1"/>
    </source>
</evidence>
<dbReference type="PIRSF" id="PIRSF016481">
    <property type="entry name" value="Pilus_assembly_PilP"/>
    <property type="match status" value="1"/>
</dbReference>
<evidence type="ECO:0000313" key="2">
    <source>
        <dbReference type="Proteomes" id="UP000610558"/>
    </source>
</evidence>
<dbReference type="AlphaFoldDB" id="A0A927GVE0"/>
<dbReference type="RefSeq" id="WP_190762297.1">
    <property type="nucleotide sequence ID" value="NZ_JACXLD010000001.1"/>
</dbReference>
<sequence length="175" mass="19494">MKRSPWLIILASAALISCGGGNKYSDLDTFFEETRAKPSGQIPPVPALQAYRAFTYSASGLRSPFSRPVDVKEIERIQASQSVKPDDKREKEFLESFSIDSLKMVGTINRKGERWALVSDPDRGIHRVRVSNYLGRNHGKIIEIGENYISVLEIVSNGGDGWVERPRSLELATGK</sequence>
<dbReference type="PROSITE" id="PS51257">
    <property type="entry name" value="PROKAR_LIPOPROTEIN"/>
    <property type="match status" value="1"/>
</dbReference>
<accession>A0A927GVE0</accession>
<organism evidence="1 2">
    <name type="scientific">Spongiibacter pelagi</name>
    <dbReference type="NCBI Taxonomy" id="2760804"/>
    <lineage>
        <taxon>Bacteria</taxon>
        <taxon>Pseudomonadati</taxon>
        <taxon>Pseudomonadota</taxon>
        <taxon>Gammaproteobacteria</taxon>
        <taxon>Cellvibrionales</taxon>
        <taxon>Spongiibacteraceae</taxon>
        <taxon>Spongiibacter</taxon>
    </lineage>
</organism>